<dbReference type="InterPro" id="IPR007484">
    <property type="entry name" value="Peptidase_M28"/>
</dbReference>
<dbReference type="Pfam" id="PF04389">
    <property type="entry name" value="Peptidase_M28"/>
    <property type="match status" value="1"/>
</dbReference>
<dbReference type="SUPFAM" id="SSF53187">
    <property type="entry name" value="Zn-dependent exopeptidases"/>
    <property type="match status" value="1"/>
</dbReference>
<name>A0A7W8LLZ1_9SPIR</name>
<evidence type="ECO:0000313" key="2">
    <source>
        <dbReference type="EMBL" id="MBB5225875.1"/>
    </source>
</evidence>
<protein>
    <recommendedName>
        <fullName evidence="1">Peptidase M28 domain-containing protein</fullName>
    </recommendedName>
</protein>
<proteinExistence type="predicted"/>
<organism evidence="2 3">
    <name type="scientific">Treponema ruminis</name>
    <dbReference type="NCBI Taxonomy" id="744515"/>
    <lineage>
        <taxon>Bacteria</taxon>
        <taxon>Pseudomonadati</taxon>
        <taxon>Spirochaetota</taxon>
        <taxon>Spirochaetia</taxon>
        <taxon>Spirochaetales</taxon>
        <taxon>Treponemataceae</taxon>
        <taxon>Treponema</taxon>
    </lineage>
</organism>
<feature type="domain" description="Peptidase M28" evidence="1">
    <location>
        <begin position="71"/>
        <end position="298"/>
    </location>
</feature>
<accession>A0A7W8LLZ1</accession>
<dbReference type="AlphaFoldDB" id="A0A7W8LLZ1"/>
<evidence type="ECO:0000313" key="3">
    <source>
        <dbReference type="Proteomes" id="UP000518887"/>
    </source>
</evidence>
<dbReference type="Gene3D" id="3.40.630.10">
    <property type="entry name" value="Zn peptidases"/>
    <property type="match status" value="1"/>
</dbReference>
<gene>
    <name evidence="2" type="ORF">HNP76_001243</name>
</gene>
<keyword evidence="3" id="KW-1185">Reference proteome</keyword>
<comment type="caution">
    <text evidence="2">The sequence shown here is derived from an EMBL/GenBank/DDBJ whole genome shotgun (WGS) entry which is preliminary data.</text>
</comment>
<evidence type="ECO:0000259" key="1">
    <source>
        <dbReference type="Pfam" id="PF04389"/>
    </source>
</evidence>
<dbReference type="RefSeq" id="WP_184658592.1">
    <property type="nucleotide sequence ID" value="NZ_CP031518.1"/>
</dbReference>
<dbReference type="EMBL" id="JACHFQ010000004">
    <property type="protein sequence ID" value="MBB5225875.1"/>
    <property type="molecule type" value="Genomic_DNA"/>
</dbReference>
<reference evidence="2 3" key="1">
    <citation type="submission" date="2020-08" db="EMBL/GenBank/DDBJ databases">
        <title>Genomic Encyclopedia of Type Strains, Phase IV (KMG-IV): sequencing the most valuable type-strain genomes for metagenomic binning, comparative biology and taxonomic classification.</title>
        <authorList>
            <person name="Goeker M."/>
        </authorList>
    </citation>
    <scope>NUCLEOTIDE SEQUENCE [LARGE SCALE GENOMIC DNA]</scope>
    <source>
        <strain evidence="2 3">DSM 103462</strain>
    </source>
</reference>
<sequence length="310" mass="34631">MNGLSDIHGLDFDSSSFQKYIAADCDRLNFLRDYLSELGVKTSVIPLGEKKHLYVNFPSTAYNPMFKVKTIISHYDRVAGSPGANDNSLANFALADFAANLFKSRPVHNVRIFFTDGEELGAEGVSSQGAFALADLFRKIGITNDDVYVFDACGRGEVAVLARAGLDSKISGPFKKKFLDLYERTQNLLKKSMPNSWMTLPVPYSDNAGFLACGIPAVAITFLPKDEVSFYYSNLMSDKNLEKAVMNCRIDSDSKNAADLSIQKFKYSEKMPMTWRLFHTEYDNFLSLTPESYVLMKKILTQIAENKTIA</sequence>
<dbReference type="Proteomes" id="UP000518887">
    <property type="component" value="Unassembled WGS sequence"/>
</dbReference>